<dbReference type="Proteomes" id="UP000796880">
    <property type="component" value="Unassembled WGS sequence"/>
</dbReference>
<dbReference type="InterPro" id="IPR005162">
    <property type="entry name" value="Retrotrans_gag_dom"/>
</dbReference>
<evidence type="ECO:0000259" key="1">
    <source>
        <dbReference type="Pfam" id="PF03732"/>
    </source>
</evidence>
<accession>A0A8K0MR45</accession>
<keyword evidence="3" id="KW-1185">Reference proteome</keyword>
<organism evidence="2 3">
    <name type="scientific">Rhamnella rubrinervis</name>
    <dbReference type="NCBI Taxonomy" id="2594499"/>
    <lineage>
        <taxon>Eukaryota</taxon>
        <taxon>Viridiplantae</taxon>
        <taxon>Streptophyta</taxon>
        <taxon>Embryophyta</taxon>
        <taxon>Tracheophyta</taxon>
        <taxon>Spermatophyta</taxon>
        <taxon>Magnoliopsida</taxon>
        <taxon>eudicotyledons</taxon>
        <taxon>Gunneridae</taxon>
        <taxon>Pentapetalae</taxon>
        <taxon>rosids</taxon>
        <taxon>fabids</taxon>
        <taxon>Rosales</taxon>
        <taxon>Rhamnaceae</taxon>
        <taxon>rhamnoid group</taxon>
        <taxon>Rhamneae</taxon>
        <taxon>Rhamnella</taxon>
    </lineage>
</organism>
<name>A0A8K0MR45_9ROSA</name>
<feature type="domain" description="Retrotransposon gag" evidence="1">
    <location>
        <begin position="15"/>
        <end position="74"/>
    </location>
</feature>
<reference evidence="2" key="1">
    <citation type="submission" date="2020-03" db="EMBL/GenBank/DDBJ databases">
        <title>A high-quality chromosome-level genome assembly of a woody plant with both climbing and erect habits, Rhamnella rubrinervis.</title>
        <authorList>
            <person name="Lu Z."/>
            <person name="Yang Y."/>
            <person name="Zhu X."/>
            <person name="Sun Y."/>
        </authorList>
    </citation>
    <scope>NUCLEOTIDE SEQUENCE</scope>
    <source>
        <strain evidence="2">BYM</strain>
        <tissue evidence="2">Leaf</tissue>
    </source>
</reference>
<protein>
    <recommendedName>
        <fullName evidence="1">Retrotransposon gag domain-containing protein</fullName>
    </recommendedName>
</protein>
<dbReference type="Pfam" id="PF03732">
    <property type="entry name" value="Retrotrans_gag"/>
    <property type="match status" value="1"/>
</dbReference>
<dbReference type="EMBL" id="VOIH02000002">
    <property type="protein sequence ID" value="KAF3455014.1"/>
    <property type="molecule type" value="Genomic_DNA"/>
</dbReference>
<evidence type="ECO:0000313" key="3">
    <source>
        <dbReference type="Proteomes" id="UP000796880"/>
    </source>
</evidence>
<evidence type="ECO:0000313" key="2">
    <source>
        <dbReference type="EMBL" id="KAF3455014.1"/>
    </source>
</evidence>
<comment type="caution">
    <text evidence="2">The sequence shown here is derived from an EMBL/GenBank/DDBJ whole genome shotgun (WGS) entry which is preliminary data.</text>
</comment>
<proteinExistence type="predicted"/>
<sequence>MCRQTTSSFLETDDARNHFLPAGYEQILLQKYLSCSQRQRSVYEYTEKFNKLCSRSSLIESKLQVVSRYIGGLKYEIKNEMLRHTVWNMSEAANLALEIESRFEKHTNFIQTDVNLDKLNSFTESMDKFYSYTQLLKLYPKPLVPSIFPNVIDNTPMEELKENELVVPFEVDRELEEPMNKTSKEVKVSEIDCQTSAFQVEELLCFTSMKLKEETLQSSRMMNSNAHFIGTRPQRRTIDFTWVQALSIMFETHTLVIAAKRVSHWDDNVDALIVRLDGEAVKIPTDGDAEWRTNGDDR</sequence>
<dbReference type="AlphaFoldDB" id="A0A8K0MR45"/>
<dbReference type="OrthoDB" id="1111214at2759"/>
<dbReference type="PANTHER" id="PTHR31656">
    <property type="entry name" value="ROOT CAP DOMAIN-CONTAINING PROTEIN"/>
    <property type="match status" value="1"/>
</dbReference>
<gene>
    <name evidence="2" type="ORF">FNV43_RR05462</name>
</gene>